<gene>
    <name evidence="3" type="ORF">E5676_scaffold880G00250</name>
    <name evidence="2" type="ORF">E6C27_scaffold27G00140</name>
</gene>
<evidence type="ECO:0000313" key="5">
    <source>
        <dbReference type="Proteomes" id="UP000321947"/>
    </source>
</evidence>
<dbReference type="EMBL" id="SSTD01001846">
    <property type="protein sequence ID" value="TYK29210.1"/>
    <property type="molecule type" value="Genomic_DNA"/>
</dbReference>
<dbReference type="Proteomes" id="UP000321393">
    <property type="component" value="Unassembled WGS sequence"/>
</dbReference>
<evidence type="ECO:0000313" key="2">
    <source>
        <dbReference type="EMBL" id="KAA0053329.1"/>
    </source>
</evidence>
<accession>A0A5A7UIN5</accession>
<feature type="compositionally biased region" description="Acidic residues" evidence="1">
    <location>
        <begin position="10"/>
        <end position="20"/>
    </location>
</feature>
<dbReference type="EMBL" id="SSTE01009560">
    <property type="protein sequence ID" value="KAA0053329.1"/>
    <property type="molecule type" value="Genomic_DNA"/>
</dbReference>
<comment type="caution">
    <text evidence="2">The sequence shown here is derived from an EMBL/GenBank/DDBJ whole genome shotgun (WGS) entry which is preliminary data.</text>
</comment>
<evidence type="ECO:0000313" key="3">
    <source>
        <dbReference type="EMBL" id="TYK29210.1"/>
    </source>
</evidence>
<dbReference type="Proteomes" id="UP000321947">
    <property type="component" value="Unassembled WGS sequence"/>
</dbReference>
<name>A0A5A7UIN5_CUCMM</name>
<organism evidence="2 4">
    <name type="scientific">Cucumis melo var. makuwa</name>
    <name type="common">Oriental melon</name>
    <dbReference type="NCBI Taxonomy" id="1194695"/>
    <lineage>
        <taxon>Eukaryota</taxon>
        <taxon>Viridiplantae</taxon>
        <taxon>Streptophyta</taxon>
        <taxon>Embryophyta</taxon>
        <taxon>Tracheophyta</taxon>
        <taxon>Spermatophyta</taxon>
        <taxon>Magnoliopsida</taxon>
        <taxon>eudicotyledons</taxon>
        <taxon>Gunneridae</taxon>
        <taxon>Pentapetalae</taxon>
        <taxon>rosids</taxon>
        <taxon>fabids</taxon>
        <taxon>Cucurbitales</taxon>
        <taxon>Cucurbitaceae</taxon>
        <taxon>Benincaseae</taxon>
        <taxon>Cucumis</taxon>
    </lineage>
</organism>
<sequence length="107" mass="11954">MIIKNGEVVTDGEESEKDELTEATIEENEYELEDGSKLTLVTRRLLSAQEVVTDGEDQRDIKHHLRCLVNGMPCSFVNDNGSCMNVVIEGNKACTVEKGSRFYPNCN</sequence>
<feature type="region of interest" description="Disordered" evidence="1">
    <location>
        <begin position="1"/>
        <end position="20"/>
    </location>
</feature>
<reference evidence="4 5" key="1">
    <citation type="submission" date="2019-08" db="EMBL/GenBank/DDBJ databases">
        <title>Draft genome sequences of two oriental melons (Cucumis melo L. var makuwa).</title>
        <authorList>
            <person name="Kwon S.-Y."/>
        </authorList>
    </citation>
    <scope>NUCLEOTIDE SEQUENCE [LARGE SCALE GENOMIC DNA]</scope>
    <source>
        <strain evidence="5">cv. Chang Bougi</strain>
        <strain evidence="4">cv. SW 3</strain>
        <tissue evidence="2">Leaf</tissue>
    </source>
</reference>
<evidence type="ECO:0000313" key="4">
    <source>
        <dbReference type="Proteomes" id="UP000321393"/>
    </source>
</evidence>
<protein>
    <submittedName>
        <fullName evidence="2">Uncharacterized protein</fullName>
    </submittedName>
</protein>
<evidence type="ECO:0000256" key="1">
    <source>
        <dbReference type="SAM" id="MobiDB-lite"/>
    </source>
</evidence>
<dbReference type="AlphaFoldDB" id="A0A5A7UIN5"/>
<proteinExistence type="predicted"/>